<organism evidence="1 2">
    <name type="scientific">Pseudooceanicola lipolyticus</name>
    <dbReference type="NCBI Taxonomy" id="2029104"/>
    <lineage>
        <taxon>Bacteria</taxon>
        <taxon>Pseudomonadati</taxon>
        <taxon>Pseudomonadota</taxon>
        <taxon>Alphaproteobacteria</taxon>
        <taxon>Rhodobacterales</taxon>
        <taxon>Paracoccaceae</taxon>
        <taxon>Pseudooceanicola</taxon>
    </lineage>
</organism>
<name>A0A2M8J238_9RHOB</name>
<evidence type="ECO:0000313" key="2">
    <source>
        <dbReference type="Proteomes" id="UP000231553"/>
    </source>
</evidence>
<comment type="caution">
    <text evidence="1">The sequence shown here is derived from an EMBL/GenBank/DDBJ whole genome shotgun (WGS) entry which is preliminary data.</text>
</comment>
<dbReference type="RefSeq" id="WP_100162381.1">
    <property type="nucleotide sequence ID" value="NZ_PGTB01000029.1"/>
</dbReference>
<reference evidence="1 2" key="1">
    <citation type="journal article" date="2018" name="Int. J. Syst. Evol. Microbiol.">
        <title>Pseudooceanicola lipolyticus sp. nov., a marine alphaproteobacterium, reclassification of Oceanicola flagellatus as Pseudooceanicola flagellatus comb. nov. and emended description of the genus Pseudooceanicola.</title>
        <authorList>
            <person name="Huang M.-M."/>
            <person name="Guo L.-L."/>
            <person name="Wu Y.-H."/>
            <person name="Lai Q.-L."/>
            <person name="Shao Z.-Z."/>
            <person name="Wang C.-S."/>
            <person name="Wu M."/>
            <person name="Xu X.-W."/>
        </authorList>
    </citation>
    <scope>NUCLEOTIDE SEQUENCE [LARGE SCALE GENOMIC DNA]</scope>
    <source>
        <strain evidence="1 2">157</strain>
    </source>
</reference>
<dbReference type="Proteomes" id="UP000231553">
    <property type="component" value="Unassembled WGS sequence"/>
</dbReference>
<protein>
    <submittedName>
        <fullName evidence="1">Uncharacterized protein</fullName>
    </submittedName>
</protein>
<dbReference type="AlphaFoldDB" id="A0A2M8J238"/>
<keyword evidence="2" id="KW-1185">Reference proteome</keyword>
<dbReference type="OrthoDB" id="7871041at2"/>
<evidence type="ECO:0000313" key="1">
    <source>
        <dbReference type="EMBL" id="PJE36841.1"/>
    </source>
</evidence>
<sequence length="75" mass="8865">MNWSDAADDWPAWSRRIRDRFPQLEPGQIARARYDREACEAYIARRQNISLIEAREEIEDLLYIETLARELAAAQ</sequence>
<proteinExistence type="predicted"/>
<gene>
    <name evidence="1" type="ORF">CVM52_10070</name>
</gene>
<accession>A0A2M8J238</accession>
<dbReference type="EMBL" id="PGTB01000029">
    <property type="protein sequence ID" value="PJE36841.1"/>
    <property type="molecule type" value="Genomic_DNA"/>
</dbReference>